<evidence type="ECO:0000256" key="1">
    <source>
        <dbReference type="ARBA" id="ARBA00004604"/>
    </source>
</evidence>
<proteinExistence type="predicted"/>
<name>A0A8W8IEG5_MAGGI</name>
<evidence type="ECO:0000313" key="6">
    <source>
        <dbReference type="Proteomes" id="UP000005408"/>
    </source>
</evidence>
<feature type="compositionally biased region" description="Low complexity" evidence="3">
    <location>
        <begin position="81"/>
        <end position="93"/>
    </location>
</feature>
<dbReference type="AlphaFoldDB" id="A0A8W8IEG5"/>
<sequence length="104" mass="11576">MIDVKDDRFGAIYDSYHYNIDPSAPEYKKTKSMEAIIEEKLHRRKSGKTAKAGGASGQKRKAEMDKNSAGQSAKFSKSDSESISSLINSVKSKTQTFHSTKKKK</sequence>
<organism evidence="5 6">
    <name type="scientific">Magallana gigas</name>
    <name type="common">Pacific oyster</name>
    <name type="synonym">Crassostrea gigas</name>
    <dbReference type="NCBI Taxonomy" id="29159"/>
    <lineage>
        <taxon>Eukaryota</taxon>
        <taxon>Metazoa</taxon>
        <taxon>Spiralia</taxon>
        <taxon>Lophotrochozoa</taxon>
        <taxon>Mollusca</taxon>
        <taxon>Bivalvia</taxon>
        <taxon>Autobranchia</taxon>
        <taxon>Pteriomorphia</taxon>
        <taxon>Ostreida</taxon>
        <taxon>Ostreoidea</taxon>
        <taxon>Ostreidae</taxon>
        <taxon>Magallana</taxon>
    </lineage>
</organism>
<keyword evidence="6" id="KW-1185">Reference proteome</keyword>
<dbReference type="Proteomes" id="UP000005408">
    <property type="component" value="Unassembled WGS sequence"/>
</dbReference>
<evidence type="ECO:0000313" key="5">
    <source>
        <dbReference type="EnsemblMetazoa" id="G13552.1:cds"/>
    </source>
</evidence>
<comment type="subcellular location">
    <subcellularLocation>
        <location evidence="1">Nucleus</location>
        <location evidence="1">Nucleolus</location>
    </subcellularLocation>
</comment>
<dbReference type="PANTHER" id="PTHR12202">
    <property type="entry name" value="ESF1 HOMOLOG"/>
    <property type="match status" value="1"/>
</dbReference>
<dbReference type="PANTHER" id="PTHR12202:SF0">
    <property type="entry name" value="ESF1 HOMOLOG"/>
    <property type="match status" value="1"/>
</dbReference>
<accession>A0A8W8IEG5</accession>
<feature type="region of interest" description="Disordered" evidence="3">
    <location>
        <begin position="40"/>
        <end position="104"/>
    </location>
</feature>
<dbReference type="GO" id="GO:0003723">
    <property type="term" value="F:RNA binding"/>
    <property type="evidence" value="ECO:0007669"/>
    <property type="project" value="TreeGrafter"/>
</dbReference>
<dbReference type="GO" id="GO:0006364">
    <property type="term" value="P:rRNA processing"/>
    <property type="evidence" value="ECO:0007669"/>
    <property type="project" value="InterPro"/>
</dbReference>
<dbReference type="EnsemblMetazoa" id="G13552.1">
    <property type="protein sequence ID" value="G13552.1:cds"/>
    <property type="gene ID" value="G13552"/>
</dbReference>
<dbReference type="Pfam" id="PF08159">
    <property type="entry name" value="NUC153"/>
    <property type="match status" value="1"/>
</dbReference>
<feature type="domain" description="NUC153" evidence="4">
    <location>
        <begin position="6"/>
        <end position="34"/>
    </location>
</feature>
<evidence type="ECO:0000256" key="3">
    <source>
        <dbReference type="SAM" id="MobiDB-lite"/>
    </source>
</evidence>
<protein>
    <recommendedName>
        <fullName evidence="4">NUC153 domain-containing protein</fullName>
    </recommendedName>
</protein>
<dbReference type="InterPro" id="IPR012580">
    <property type="entry name" value="NUC153"/>
</dbReference>
<reference evidence="5" key="1">
    <citation type="submission" date="2022-08" db="UniProtKB">
        <authorList>
            <consortium name="EnsemblMetazoa"/>
        </authorList>
    </citation>
    <scope>IDENTIFICATION</scope>
    <source>
        <strain evidence="5">05x7-T-G4-1.051#20</strain>
    </source>
</reference>
<evidence type="ECO:0000256" key="2">
    <source>
        <dbReference type="ARBA" id="ARBA00023242"/>
    </source>
</evidence>
<keyword evidence="2" id="KW-0539">Nucleus</keyword>
<dbReference type="GO" id="GO:0005730">
    <property type="term" value="C:nucleolus"/>
    <property type="evidence" value="ECO:0007669"/>
    <property type="project" value="UniProtKB-SubCell"/>
</dbReference>
<dbReference type="InterPro" id="IPR039754">
    <property type="entry name" value="Esf1"/>
</dbReference>
<evidence type="ECO:0000259" key="4">
    <source>
        <dbReference type="Pfam" id="PF08159"/>
    </source>
</evidence>